<dbReference type="Proteomes" id="UP000007305">
    <property type="component" value="Chromosome 6"/>
</dbReference>
<reference evidence="2" key="1">
    <citation type="journal article" date="2009" name="Science">
        <title>The B73 maize genome: complexity, diversity, and dynamics.</title>
        <authorList>
            <person name="Schnable P.S."/>
            <person name="Ware D."/>
            <person name="Fulton R.S."/>
            <person name="Stein J.C."/>
            <person name="Wei F."/>
            <person name="Pasternak S."/>
            <person name="Liang C."/>
            <person name="Zhang J."/>
            <person name="Fulton L."/>
            <person name="Graves T.A."/>
            <person name="Minx P."/>
            <person name="Reily A.D."/>
            <person name="Courtney L."/>
            <person name="Kruchowski S.S."/>
            <person name="Tomlinson C."/>
            <person name="Strong C."/>
            <person name="Delehaunty K."/>
            <person name="Fronick C."/>
            <person name="Courtney B."/>
            <person name="Rock S.M."/>
            <person name="Belter E."/>
            <person name="Du F."/>
            <person name="Kim K."/>
            <person name="Abbott R.M."/>
            <person name="Cotton M."/>
            <person name="Levy A."/>
            <person name="Marchetto P."/>
            <person name="Ochoa K."/>
            <person name="Jackson S.M."/>
            <person name="Gillam B."/>
            <person name="Chen W."/>
            <person name="Yan L."/>
            <person name="Higginbotham J."/>
            <person name="Cardenas M."/>
            <person name="Waligorski J."/>
            <person name="Applebaum E."/>
            <person name="Phelps L."/>
            <person name="Falcone J."/>
            <person name="Kanchi K."/>
            <person name="Thane T."/>
            <person name="Scimone A."/>
            <person name="Thane N."/>
            <person name="Henke J."/>
            <person name="Wang T."/>
            <person name="Ruppert J."/>
            <person name="Shah N."/>
            <person name="Rotter K."/>
            <person name="Hodges J."/>
            <person name="Ingenthron E."/>
            <person name="Cordes M."/>
            <person name="Kohlberg S."/>
            <person name="Sgro J."/>
            <person name="Delgado B."/>
            <person name="Mead K."/>
            <person name="Chinwalla A."/>
            <person name="Leonard S."/>
            <person name="Crouse K."/>
            <person name="Collura K."/>
            <person name="Kudrna D."/>
            <person name="Currie J."/>
            <person name="He R."/>
            <person name="Angelova A."/>
            <person name="Rajasekar S."/>
            <person name="Mueller T."/>
            <person name="Lomeli R."/>
            <person name="Scara G."/>
            <person name="Ko A."/>
            <person name="Delaney K."/>
            <person name="Wissotski M."/>
            <person name="Lopez G."/>
            <person name="Campos D."/>
            <person name="Braidotti M."/>
            <person name="Ashley E."/>
            <person name="Golser W."/>
            <person name="Kim H."/>
            <person name="Lee S."/>
            <person name="Lin J."/>
            <person name="Dujmic Z."/>
            <person name="Kim W."/>
            <person name="Talag J."/>
            <person name="Zuccolo A."/>
            <person name="Fan C."/>
            <person name="Sebastian A."/>
            <person name="Kramer M."/>
            <person name="Spiegel L."/>
            <person name="Nascimento L."/>
            <person name="Zutavern T."/>
            <person name="Miller B."/>
            <person name="Ambroise C."/>
            <person name="Muller S."/>
            <person name="Spooner W."/>
            <person name="Narechania A."/>
            <person name="Ren L."/>
            <person name="Wei S."/>
            <person name="Kumari S."/>
            <person name="Faga B."/>
            <person name="Levy M.J."/>
            <person name="McMahan L."/>
            <person name="Van Buren P."/>
            <person name="Vaughn M.W."/>
            <person name="Ying K."/>
            <person name="Yeh C.-T."/>
            <person name="Emrich S.J."/>
            <person name="Jia Y."/>
            <person name="Kalyanaraman A."/>
            <person name="Hsia A.-P."/>
            <person name="Barbazuk W.B."/>
            <person name="Baucom R.S."/>
            <person name="Brutnell T.P."/>
            <person name="Carpita N.C."/>
            <person name="Chaparro C."/>
            <person name="Chia J.-M."/>
            <person name="Deragon J.-M."/>
            <person name="Estill J.C."/>
            <person name="Fu Y."/>
            <person name="Jeddeloh J.A."/>
            <person name="Han Y."/>
            <person name="Lee H."/>
            <person name="Li P."/>
            <person name="Lisch D.R."/>
            <person name="Liu S."/>
            <person name="Liu Z."/>
            <person name="Nagel D.H."/>
            <person name="McCann M.C."/>
            <person name="SanMiguel P."/>
            <person name="Myers A.M."/>
            <person name="Nettleton D."/>
            <person name="Nguyen J."/>
            <person name="Penning B.W."/>
            <person name="Ponnala L."/>
            <person name="Schneider K.L."/>
            <person name="Schwartz D.C."/>
            <person name="Sharma A."/>
            <person name="Soderlund C."/>
            <person name="Springer N.M."/>
            <person name="Sun Q."/>
            <person name="Wang H."/>
            <person name="Waterman M."/>
            <person name="Westerman R."/>
            <person name="Wolfgruber T.K."/>
            <person name="Yang L."/>
            <person name="Yu Y."/>
            <person name="Zhang L."/>
            <person name="Zhou S."/>
            <person name="Zhu Q."/>
            <person name="Bennetzen J.L."/>
            <person name="Dawe R.K."/>
            <person name="Jiang J."/>
            <person name="Jiang N."/>
            <person name="Presting G.G."/>
            <person name="Wessler S.R."/>
            <person name="Aluru S."/>
            <person name="Martienssen R.A."/>
            <person name="Clifton S.W."/>
            <person name="McCombie W.R."/>
            <person name="Wing R.A."/>
            <person name="Wilson R.K."/>
        </authorList>
    </citation>
    <scope>NUCLEOTIDE SEQUENCE [LARGE SCALE GENOMIC DNA]</scope>
    <source>
        <strain evidence="2">cv. B73</strain>
    </source>
</reference>
<proteinExistence type="predicted"/>
<dbReference type="Gramene" id="Zm00001eb265750_T001">
    <property type="protein sequence ID" value="Zm00001eb265750_P001"/>
    <property type="gene ID" value="Zm00001eb265750"/>
</dbReference>
<sequence>MMDKDIYIGQLMINVNNPGETNQPPQQQAVAQYPTTEPPAYGYGYGHGPPTPTPYGYGHGAYYGGCTPQQQYQLGGGRLHGSGGGGGGGPVHELMASVRNAVRGLLRHLFCGHRRRHGHYYY</sequence>
<dbReference type="AlphaFoldDB" id="A0A804PRR5"/>
<evidence type="ECO:0000313" key="2">
    <source>
        <dbReference type="Proteomes" id="UP000007305"/>
    </source>
</evidence>
<dbReference type="EnsemblPlants" id="Zm00001eb265750_T001">
    <property type="protein sequence ID" value="Zm00001eb265750_P001"/>
    <property type="gene ID" value="Zm00001eb265750"/>
</dbReference>
<organism evidence="1 2">
    <name type="scientific">Zea mays</name>
    <name type="common">Maize</name>
    <dbReference type="NCBI Taxonomy" id="4577"/>
    <lineage>
        <taxon>Eukaryota</taxon>
        <taxon>Viridiplantae</taxon>
        <taxon>Streptophyta</taxon>
        <taxon>Embryophyta</taxon>
        <taxon>Tracheophyta</taxon>
        <taxon>Spermatophyta</taxon>
        <taxon>Magnoliopsida</taxon>
        <taxon>Liliopsida</taxon>
        <taxon>Poales</taxon>
        <taxon>Poaceae</taxon>
        <taxon>PACMAD clade</taxon>
        <taxon>Panicoideae</taxon>
        <taxon>Andropogonodae</taxon>
        <taxon>Andropogoneae</taxon>
        <taxon>Tripsacinae</taxon>
        <taxon>Zea</taxon>
    </lineage>
</organism>
<accession>A0A804PRR5</accession>
<keyword evidence="2" id="KW-1185">Reference proteome</keyword>
<name>A0A804PRR5_MAIZE</name>
<evidence type="ECO:0000313" key="1">
    <source>
        <dbReference type="EnsemblPlants" id="Zm00001eb265750_P001"/>
    </source>
</evidence>
<reference evidence="1" key="2">
    <citation type="submission" date="2019-07" db="EMBL/GenBank/DDBJ databases">
        <authorList>
            <person name="Seetharam A."/>
            <person name="Woodhouse M."/>
            <person name="Cannon E."/>
        </authorList>
    </citation>
    <scope>NUCLEOTIDE SEQUENCE [LARGE SCALE GENOMIC DNA]</scope>
    <source>
        <strain evidence="1">cv. B73</strain>
    </source>
</reference>
<dbReference type="InParanoid" id="A0A804PRR5"/>
<reference evidence="1" key="3">
    <citation type="submission" date="2021-05" db="UniProtKB">
        <authorList>
            <consortium name="EnsemblPlants"/>
        </authorList>
    </citation>
    <scope>IDENTIFICATION</scope>
    <source>
        <strain evidence="1">cv. B73</strain>
    </source>
</reference>
<protein>
    <submittedName>
        <fullName evidence="1">Uncharacterized protein</fullName>
    </submittedName>
</protein>